<dbReference type="Pfam" id="PF25893">
    <property type="entry name" value="HH_CzcB"/>
    <property type="match status" value="1"/>
</dbReference>
<dbReference type="InterPro" id="IPR058792">
    <property type="entry name" value="Beta-barrel_RND_2"/>
</dbReference>
<evidence type="ECO:0000313" key="9">
    <source>
        <dbReference type="EMBL" id="SFU65128.1"/>
    </source>
</evidence>
<dbReference type="FunFam" id="2.40.30.170:FF:000010">
    <property type="entry name" value="Efflux RND transporter periplasmic adaptor subunit"/>
    <property type="match status" value="1"/>
</dbReference>
<dbReference type="SUPFAM" id="SSF111369">
    <property type="entry name" value="HlyD-like secretion proteins"/>
    <property type="match status" value="1"/>
</dbReference>
<dbReference type="InterPro" id="IPR058648">
    <property type="entry name" value="HH_CzcB-like"/>
</dbReference>
<keyword evidence="3" id="KW-0472">Membrane</keyword>
<evidence type="ECO:0000256" key="3">
    <source>
        <dbReference type="SAM" id="Phobius"/>
    </source>
</evidence>
<proteinExistence type="inferred from homology"/>
<dbReference type="GO" id="GO:0015679">
    <property type="term" value="P:plasma membrane copper ion transport"/>
    <property type="evidence" value="ECO:0007669"/>
    <property type="project" value="TreeGrafter"/>
</dbReference>
<gene>
    <name evidence="9" type="ORF">SAMN05216339_10662</name>
</gene>
<feature type="transmembrane region" description="Helical" evidence="3">
    <location>
        <begin position="6"/>
        <end position="25"/>
    </location>
</feature>
<feature type="domain" description="CzcB-like barrel-sandwich hybrid" evidence="7">
    <location>
        <begin position="195"/>
        <end position="341"/>
    </location>
</feature>
<evidence type="ECO:0000313" key="10">
    <source>
        <dbReference type="Proteomes" id="UP000183926"/>
    </source>
</evidence>
<dbReference type="PANTHER" id="PTHR30097">
    <property type="entry name" value="CATION EFFLUX SYSTEM PROTEIN CUSB"/>
    <property type="match status" value="1"/>
</dbReference>
<dbReference type="InterPro" id="IPR051909">
    <property type="entry name" value="MFP_Cation_Efflux"/>
</dbReference>
<accession>A0A1I7HWP5</accession>
<keyword evidence="2" id="KW-0813">Transport</keyword>
<feature type="domain" description="CzcB-like alpha-helical hairpin" evidence="4">
    <location>
        <begin position="233"/>
        <end position="292"/>
    </location>
</feature>
<dbReference type="Gene3D" id="2.40.30.170">
    <property type="match status" value="1"/>
</dbReference>
<keyword evidence="3" id="KW-0812">Transmembrane</keyword>
<dbReference type="NCBIfam" id="TIGR01730">
    <property type="entry name" value="RND_mfp"/>
    <property type="match status" value="1"/>
</dbReference>
<dbReference type="InterPro" id="IPR058647">
    <property type="entry name" value="BSH_CzcB-like"/>
</dbReference>
<dbReference type="GO" id="GO:0030288">
    <property type="term" value="C:outer membrane-bounded periplasmic space"/>
    <property type="evidence" value="ECO:0007669"/>
    <property type="project" value="TreeGrafter"/>
</dbReference>
<dbReference type="Pfam" id="PF25973">
    <property type="entry name" value="BSH_CzcB"/>
    <property type="match status" value="1"/>
</dbReference>
<feature type="domain" description="CzcB-like C-terminal circularly permuted SH3-like" evidence="8">
    <location>
        <begin position="426"/>
        <end position="486"/>
    </location>
</feature>
<evidence type="ECO:0000259" key="8">
    <source>
        <dbReference type="Pfam" id="PF25975"/>
    </source>
</evidence>
<dbReference type="AlphaFoldDB" id="A0A1I7HWP5"/>
<dbReference type="GO" id="GO:0060003">
    <property type="term" value="P:copper ion export"/>
    <property type="evidence" value="ECO:0007669"/>
    <property type="project" value="TreeGrafter"/>
</dbReference>
<evidence type="ECO:0000259" key="7">
    <source>
        <dbReference type="Pfam" id="PF25973"/>
    </source>
</evidence>
<dbReference type="GO" id="GO:0022857">
    <property type="term" value="F:transmembrane transporter activity"/>
    <property type="evidence" value="ECO:0007669"/>
    <property type="project" value="InterPro"/>
</dbReference>
<evidence type="ECO:0000259" key="6">
    <source>
        <dbReference type="Pfam" id="PF25971"/>
    </source>
</evidence>
<dbReference type="Pfam" id="PF25971">
    <property type="entry name" value="CzcB_N"/>
    <property type="match status" value="1"/>
</dbReference>
<dbReference type="PANTHER" id="PTHR30097:SF4">
    <property type="entry name" value="SLR6042 PROTEIN"/>
    <property type="match status" value="1"/>
</dbReference>
<reference evidence="9 10" key="1">
    <citation type="submission" date="2016-10" db="EMBL/GenBank/DDBJ databases">
        <authorList>
            <person name="de Groot N.N."/>
        </authorList>
    </citation>
    <scope>NUCLEOTIDE SEQUENCE [LARGE SCALE GENOMIC DNA]</scope>
    <source>
        <strain evidence="9 10">Nm24</strain>
    </source>
</reference>
<evidence type="ECO:0000256" key="1">
    <source>
        <dbReference type="ARBA" id="ARBA00009477"/>
    </source>
</evidence>
<dbReference type="Pfam" id="PF25954">
    <property type="entry name" value="Beta-barrel_RND_2"/>
    <property type="match status" value="1"/>
</dbReference>
<dbReference type="Proteomes" id="UP000183926">
    <property type="component" value="Unassembled WGS sequence"/>
</dbReference>
<dbReference type="GO" id="GO:0016020">
    <property type="term" value="C:membrane"/>
    <property type="evidence" value="ECO:0007669"/>
    <property type="project" value="InterPro"/>
</dbReference>
<evidence type="ECO:0000256" key="2">
    <source>
        <dbReference type="ARBA" id="ARBA00022448"/>
    </source>
</evidence>
<dbReference type="Gene3D" id="2.40.50.100">
    <property type="match status" value="1"/>
</dbReference>
<dbReference type="OrthoDB" id="9768185at2"/>
<dbReference type="InterPro" id="IPR006143">
    <property type="entry name" value="RND_pump_MFP"/>
</dbReference>
<dbReference type="Gene3D" id="2.40.420.20">
    <property type="match status" value="1"/>
</dbReference>
<dbReference type="InterPro" id="IPR058649">
    <property type="entry name" value="CzcB_C"/>
</dbReference>
<feature type="domain" description="CzcB N-terminal" evidence="6">
    <location>
        <begin position="56"/>
        <end position="147"/>
    </location>
</feature>
<protein>
    <submittedName>
        <fullName evidence="9">Membrane fusion protein, cobalt-zinc-cadmium efflux system</fullName>
    </submittedName>
</protein>
<feature type="domain" description="CusB-like beta-barrel" evidence="5">
    <location>
        <begin position="344"/>
        <end position="418"/>
    </location>
</feature>
<dbReference type="GO" id="GO:0046914">
    <property type="term" value="F:transition metal ion binding"/>
    <property type="evidence" value="ECO:0007669"/>
    <property type="project" value="TreeGrafter"/>
</dbReference>
<comment type="similarity">
    <text evidence="1">Belongs to the membrane fusion protein (MFP) (TC 8.A.1) family.</text>
</comment>
<sequence>MNVSGRLPIVAVILVGILLGALLLIQDKSRLPDAEESPHSVGSVAEHQSVIGPKGGELFSEDDLSLELTIHESGTFPQFRLYPYRQKQPLAPAEVKVTIALSRLGRPVQLFHFRTESDYLVSDQEVEEPHSFEMVIVAEYQDKTYRWHHSEVEARVEMSDTAMQSNGIELATAGPAIIHSKITLPGEIIFNEHHIVHVVPRLPGMVVSIKRHHGQRVKKGEVLAIMESAMLADLRSQYLLTRKRLVLAQTIYDREEQLWREKITAKQDYLVAQQQREEASIATQLAAERLRALGVQPESGLSWENIAHYEIRSPISGIVIDEAIVTGEVVKEDKTAYIVADISTVWAAVRVFPRNLHQVHTGQRAVIRANTYDLTQEGKVIYVTTLLDEQTRTAIARVQLDNRDEQWRPGMFVKADLQIEAVEVPVAVSLEAIQTLDNQSVVFGRYGDFFEMRPLKLGRSDSQMVEVIEGLFAGEHYAAGNSFIIKSELGKTGATHEH</sequence>
<evidence type="ECO:0000259" key="5">
    <source>
        <dbReference type="Pfam" id="PF25954"/>
    </source>
</evidence>
<keyword evidence="3" id="KW-1133">Transmembrane helix</keyword>
<evidence type="ECO:0000259" key="4">
    <source>
        <dbReference type="Pfam" id="PF25893"/>
    </source>
</evidence>
<dbReference type="Pfam" id="PF25975">
    <property type="entry name" value="CzcB_C"/>
    <property type="match status" value="1"/>
</dbReference>
<dbReference type="EMBL" id="FPBL01000006">
    <property type="protein sequence ID" value="SFU65128.1"/>
    <property type="molecule type" value="Genomic_DNA"/>
</dbReference>
<dbReference type="InterPro" id="IPR058646">
    <property type="entry name" value="CzcB_N"/>
</dbReference>
<organism evidence="9 10">
    <name type="scientific">Nitrosomonas eutropha</name>
    <dbReference type="NCBI Taxonomy" id="916"/>
    <lineage>
        <taxon>Bacteria</taxon>
        <taxon>Pseudomonadati</taxon>
        <taxon>Pseudomonadota</taxon>
        <taxon>Betaproteobacteria</taxon>
        <taxon>Nitrosomonadales</taxon>
        <taxon>Nitrosomonadaceae</taxon>
        <taxon>Nitrosomonas</taxon>
    </lineage>
</organism>
<name>A0A1I7HWP5_9PROT</name>
<dbReference type="RefSeq" id="WP_074928585.1">
    <property type="nucleotide sequence ID" value="NZ_FPBL01000006.1"/>
</dbReference>